<evidence type="ECO:0000256" key="1">
    <source>
        <dbReference type="ARBA" id="ARBA00004477"/>
    </source>
</evidence>
<protein>
    <recommendedName>
        <fullName evidence="10">Mannosyltransferase</fullName>
        <ecNumber evidence="10">2.4.1.-</ecNumber>
    </recommendedName>
</protein>
<keyword evidence="6 10" id="KW-0812">Transmembrane</keyword>
<evidence type="ECO:0000313" key="12">
    <source>
        <dbReference type="EMBL" id="CAD7252305.1"/>
    </source>
</evidence>
<evidence type="ECO:0000256" key="4">
    <source>
        <dbReference type="ARBA" id="ARBA00022676"/>
    </source>
</evidence>
<dbReference type="Pfam" id="PF03901">
    <property type="entry name" value="Glyco_transf_22"/>
    <property type="match status" value="4"/>
</dbReference>
<dbReference type="EMBL" id="LR903815">
    <property type="protein sequence ID" value="CAD7252305.1"/>
    <property type="molecule type" value="Genomic_DNA"/>
</dbReference>
<feature type="transmembrane region" description="Helical" evidence="10">
    <location>
        <begin position="324"/>
        <end position="343"/>
    </location>
</feature>
<dbReference type="InterPro" id="IPR005599">
    <property type="entry name" value="GPI_mannosylTrfase"/>
</dbReference>
<dbReference type="EC" id="2.4.1.-" evidence="10"/>
<name>A0A7R9FRF2_9CRUS</name>
<evidence type="ECO:0000313" key="13">
    <source>
        <dbReference type="Proteomes" id="UP000677054"/>
    </source>
</evidence>
<feature type="non-terminal residue" evidence="12">
    <location>
        <position position="729"/>
    </location>
</feature>
<dbReference type="GO" id="GO:0006487">
    <property type="term" value="P:protein N-linked glycosylation"/>
    <property type="evidence" value="ECO:0007669"/>
    <property type="project" value="TreeGrafter"/>
</dbReference>
<accession>A0A7R9FRF2</accession>
<feature type="transmembrane region" description="Helical" evidence="10">
    <location>
        <begin position="533"/>
        <end position="553"/>
    </location>
</feature>
<evidence type="ECO:0000256" key="9">
    <source>
        <dbReference type="ARBA" id="ARBA00023136"/>
    </source>
</evidence>
<evidence type="ECO:0000256" key="11">
    <source>
        <dbReference type="SAM" id="MobiDB-lite"/>
    </source>
</evidence>
<dbReference type="GO" id="GO:0005789">
    <property type="term" value="C:endoplasmic reticulum membrane"/>
    <property type="evidence" value="ECO:0007669"/>
    <property type="project" value="UniProtKB-SubCell"/>
</dbReference>
<keyword evidence="8 10" id="KW-1133">Transmembrane helix</keyword>
<evidence type="ECO:0000256" key="7">
    <source>
        <dbReference type="ARBA" id="ARBA00022824"/>
    </source>
</evidence>
<keyword evidence="13" id="KW-1185">Reference proteome</keyword>
<feature type="transmembrane region" description="Helical" evidence="10">
    <location>
        <begin position="276"/>
        <end position="303"/>
    </location>
</feature>
<dbReference type="PANTHER" id="PTHR22760">
    <property type="entry name" value="GLYCOSYLTRANSFERASE"/>
    <property type="match status" value="1"/>
</dbReference>
<comment type="similarity">
    <text evidence="3 10">Belongs to the glycosyltransferase 22 family.</text>
</comment>
<evidence type="ECO:0000256" key="8">
    <source>
        <dbReference type="ARBA" id="ARBA00022989"/>
    </source>
</evidence>
<proteinExistence type="inferred from homology"/>
<evidence type="ECO:0000256" key="2">
    <source>
        <dbReference type="ARBA" id="ARBA00004922"/>
    </source>
</evidence>
<feature type="transmembrane region" description="Helical" evidence="10">
    <location>
        <begin position="390"/>
        <end position="407"/>
    </location>
</feature>
<feature type="transmembrane region" description="Helical" evidence="10">
    <location>
        <begin position="90"/>
        <end position="110"/>
    </location>
</feature>
<sequence length="729" mass="83575">ASASDGKMGQTRNRNRRTLENRRSEGGAVSLKEWKEKRQLSGLTHFMLYGTGFQTWEYSPDFALRSYSYVALHAFPAFLYSWLLQSNKMLVFYFLRWILAFVCALCEGHLQPAGVQRGSHHPGVPGAQRRDVPLRHRIPPVDLCHTHFMLYGTGFQTWEYSPDFALRSYSYIALHAFPAFLYSWLLQSNKMLVFYFLRWILAFVCALCEVPVIYIDSQMYGRLTFPALNIVLYNVFRGGSELYGTEPWTYYIVNGLLNFNVVFLLGLLALPLAERFLYPVYPLLCLGAGTALDVLQKLYFCLYAHLRWGEEGRRLTHYLHHTNWIAAVTIVASGLLGLSRILAVHVSPVDGVVVPGDGRGGRRVHRHIGRLRVALRRSAWVPVIYIDSQMYGRLTFPALNIVLYNVFRGGSELYGTEPWTYYIVNGLLNFNVVFLLGLLALPLAMLIEHLTGAGGRTIPYPLAFLGLYLWLGVFLVQPHKEERFLYPVYPLLCLGAGTALDVLQKLYFCLYAHLRWGEEGRRLTHYLHHTNWIAAVTIVASGLLGLSRILAVFRGYHAPMEAFMEVNQLGMSGEVSLDKPINVCLGKEWHRFPSHFFLPSSQWKAQFLRSEFRGQLPQHYSQAPDATSVPPPHMNDRNVEEPSRYVEPWMCEFLVDVEFADGETEAEPHFSADTENWTLVKSWPFLDAARSPQFLRAFYVPFLTPEYCEYGSYVLLRSTRRKRRRPKGS</sequence>
<keyword evidence="4 10" id="KW-0328">Glycosyltransferase</keyword>
<evidence type="ECO:0000256" key="3">
    <source>
        <dbReference type="ARBA" id="ARBA00007063"/>
    </source>
</evidence>
<keyword evidence="9 10" id="KW-0472">Membrane</keyword>
<feature type="transmembrane region" description="Helical" evidence="10">
    <location>
        <begin position="168"/>
        <end position="185"/>
    </location>
</feature>
<dbReference type="PANTHER" id="PTHR22760:SF2">
    <property type="entry name" value="ALPHA-1,2-MANNOSYLTRANSFERASE ALG9"/>
    <property type="match status" value="1"/>
</dbReference>
<dbReference type="GO" id="GO:0000026">
    <property type="term" value="F:alpha-1,2-mannosyltransferase activity"/>
    <property type="evidence" value="ECO:0007669"/>
    <property type="project" value="TreeGrafter"/>
</dbReference>
<evidence type="ECO:0000256" key="6">
    <source>
        <dbReference type="ARBA" id="ARBA00022692"/>
    </source>
</evidence>
<organism evidence="12">
    <name type="scientific">Darwinula stevensoni</name>
    <dbReference type="NCBI Taxonomy" id="69355"/>
    <lineage>
        <taxon>Eukaryota</taxon>
        <taxon>Metazoa</taxon>
        <taxon>Ecdysozoa</taxon>
        <taxon>Arthropoda</taxon>
        <taxon>Crustacea</taxon>
        <taxon>Oligostraca</taxon>
        <taxon>Ostracoda</taxon>
        <taxon>Podocopa</taxon>
        <taxon>Podocopida</taxon>
        <taxon>Darwinulocopina</taxon>
        <taxon>Darwinuloidea</taxon>
        <taxon>Darwinulidae</taxon>
        <taxon>Darwinula</taxon>
    </lineage>
</organism>
<feature type="transmembrane region" description="Helical" evidence="10">
    <location>
        <begin position="192"/>
        <end position="213"/>
    </location>
</feature>
<feature type="region of interest" description="Disordered" evidence="11">
    <location>
        <begin position="1"/>
        <end position="24"/>
    </location>
</feature>
<gene>
    <name evidence="12" type="ORF">DSTB1V02_LOCUS12063</name>
</gene>
<feature type="transmembrane region" description="Helical" evidence="10">
    <location>
        <begin position="488"/>
        <end position="513"/>
    </location>
</feature>
<dbReference type="OrthoDB" id="497541at2759"/>
<feature type="transmembrane region" description="Helical" evidence="10">
    <location>
        <begin position="248"/>
        <end position="270"/>
    </location>
</feature>
<dbReference type="AlphaFoldDB" id="A0A7R9FRF2"/>
<comment type="subcellular location">
    <subcellularLocation>
        <location evidence="1 10">Endoplasmic reticulum membrane</location>
        <topology evidence="1 10">Multi-pass membrane protein</topology>
    </subcellularLocation>
</comment>
<evidence type="ECO:0000256" key="10">
    <source>
        <dbReference type="RuleBase" id="RU363075"/>
    </source>
</evidence>
<comment type="pathway">
    <text evidence="2">Protein modification; protein glycosylation.</text>
</comment>
<evidence type="ECO:0000256" key="5">
    <source>
        <dbReference type="ARBA" id="ARBA00022679"/>
    </source>
</evidence>
<keyword evidence="7 10" id="KW-0256">Endoplasmic reticulum</keyword>
<feature type="transmembrane region" description="Helical" evidence="10">
    <location>
        <begin position="458"/>
        <end position="476"/>
    </location>
</feature>
<dbReference type="UniPathway" id="UPA00378"/>
<dbReference type="Proteomes" id="UP000677054">
    <property type="component" value="Unassembled WGS sequence"/>
</dbReference>
<feature type="transmembrane region" description="Helical" evidence="10">
    <location>
        <begin position="66"/>
        <end position="83"/>
    </location>
</feature>
<feature type="transmembrane region" description="Helical" evidence="10">
    <location>
        <begin position="219"/>
        <end position="236"/>
    </location>
</feature>
<feature type="transmembrane region" description="Helical" evidence="10">
    <location>
        <begin position="419"/>
        <end position="446"/>
    </location>
</feature>
<keyword evidence="5" id="KW-0808">Transferase</keyword>
<reference evidence="12" key="1">
    <citation type="submission" date="2020-11" db="EMBL/GenBank/DDBJ databases">
        <authorList>
            <person name="Tran Van P."/>
        </authorList>
    </citation>
    <scope>NUCLEOTIDE SEQUENCE</scope>
</reference>
<dbReference type="EMBL" id="CAJPEV010004298">
    <property type="protein sequence ID" value="CAG0901536.1"/>
    <property type="molecule type" value="Genomic_DNA"/>
</dbReference>